<evidence type="ECO:0000256" key="1">
    <source>
        <dbReference type="SAM" id="Phobius"/>
    </source>
</evidence>
<organism evidence="2 5">
    <name type="scientific">Natrarchaeobaculum sulfurireducens</name>
    <dbReference type="NCBI Taxonomy" id="2044521"/>
    <lineage>
        <taxon>Archaea</taxon>
        <taxon>Methanobacteriati</taxon>
        <taxon>Methanobacteriota</taxon>
        <taxon>Stenosarchaea group</taxon>
        <taxon>Halobacteria</taxon>
        <taxon>Halobacteriales</taxon>
        <taxon>Natrialbaceae</taxon>
        <taxon>Natrarchaeobaculum</taxon>
    </lineage>
</organism>
<keyword evidence="1" id="KW-1133">Transmembrane helix</keyword>
<feature type="transmembrane region" description="Helical" evidence="1">
    <location>
        <begin position="51"/>
        <end position="73"/>
    </location>
</feature>
<feature type="transmembrane region" description="Helical" evidence="1">
    <location>
        <begin position="108"/>
        <end position="128"/>
    </location>
</feature>
<evidence type="ECO:0000313" key="3">
    <source>
        <dbReference type="EMBL" id="AXR81965.1"/>
    </source>
</evidence>
<evidence type="ECO:0000313" key="2">
    <source>
        <dbReference type="EMBL" id="AXR78046.1"/>
    </source>
</evidence>
<evidence type="ECO:0000313" key="4">
    <source>
        <dbReference type="Proteomes" id="UP000258613"/>
    </source>
</evidence>
<dbReference type="AlphaFoldDB" id="A0A346PEV1"/>
<dbReference type="EMBL" id="CP027033">
    <property type="protein sequence ID" value="AXR81965.1"/>
    <property type="molecule type" value="Genomic_DNA"/>
</dbReference>
<sequence>MSVIRQPGVLGRATRRRVVGVTAALTAAVVETLAVGLWFGLVVGTRSTTTALAGLGILFCGSVLRAGVFGATVSHLGDLLQPHRIGAALALTAGWIVWLFVAEQLGGLRGIAVGTAVLVGFLTAQFAIERRAFRLRAQFRDSNTIGTLVLPAILLAGGGAALLAAVWFTDLTIVSPPLALEVTTIVVRIEAVQIGVAVFGLLAFLAHQQRFQRVLDP</sequence>
<reference evidence="4" key="2">
    <citation type="submission" date="2018-02" db="EMBL/GenBank/DDBJ databases">
        <title>Phenotypic and genomic properties of facultatively anaerobic sulfur-reducing natronoarchaea from hypersaline soda lakes.</title>
        <authorList>
            <person name="Sorokin D.Y."/>
            <person name="Kublanov I.V."/>
            <person name="Roman P."/>
            <person name="Sinninghe Damste J.S."/>
            <person name="Golyshin P.N."/>
            <person name="Rojo D."/>
            <person name="Ciordia S."/>
            <person name="Mena M.D.C."/>
            <person name="Ferrer M."/>
            <person name="Messina E."/>
            <person name="Smedile F."/>
            <person name="La Spada G."/>
            <person name="La Cono V."/>
            <person name="Yakimov M.M."/>
        </authorList>
    </citation>
    <scope>NUCLEOTIDE SEQUENCE [LARGE SCALE GENOMIC DNA]</scope>
    <source>
        <strain evidence="4">AArc-Mg</strain>
    </source>
</reference>
<accession>A0A346PR20</accession>
<dbReference type="KEGG" id="nag:AArcMg_1962"/>
<feature type="transmembrane region" description="Helical" evidence="1">
    <location>
        <begin position="185"/>
        <end position="206"/>
    </location>
</feature>
<reference evidence="5" key="1">
    <citation type="submission" date="2017-10" db="EMBL/GenBank/DDBJ databases">
        <title>Phenotypic and genomic properties of facultatively anaerobic sulfur-reducing natronoarchaea from hypersaline soda lakes.</title>
        <authorList>
            <person name="Sorokin D.Y."/>
            <person name="Kublanov I.V."/>
            <person name="Roman P."/>
            <person name="Sinninghe Damste J.S."/>
            <person name="Golyshin P.N."/>
            <person name="Rojo D."/>
            <person name="Ciordia S."/>
            <person name="Mena Md.C."/>
            <person name="Ferrer M."/>
            <person name="Messina E."/>
            <person name="Smedile F."/>
            <person name="La Spada G."/>
            <person name="La Cono V."/>
            <person name="Yakimov M.M."/>
        </authorList>
    </citation>
    <scope>NUCLEOTIDE SEQUENCE [LARGE SCALE GENOMIC DNA]</scope>
    <source>
        <strain evidence="5">AArc1</strain>
    </source>
</reference>
<proteinExistence type="predicted"/>
<dbReference type="Proteomes" id="UP000258707">
    <property type="component" value="Chromosome"/>
</dbReference>
<keyword evidence="1" id="KW-0812">Transmembrane</keyword>
<accession>A0A346PEV1</accession>
<dbReference type="GeneID" id="37642452"/>
<dbReference type="Proteomes" id="UP000258613">
    <property type="component" value="Chromosome"/>
</dbReference>
<gene>
    <name evidence="2" type="ORF">AArc1_1718</name>
    <name evidence="3" type="ORF">AArcMg_1962</name>
</gene>
<dbReference type="KEGG" id="nan:AArc1_1718"/>
<keyword evidence="4" id="KW-1185">Reference proteome</keyword>
<reference evidence="2" key="3">
    <citation type="journal article" date="2019" name="Int. J. Syst. Evol. Microbiol.">
        <title>Natronolimnobius sulfurireducens sp. nov. and Halalkaliarchaeum desulfuricum gen. nov., sp. nov., the first sulfur-respiring alkaliphilic haloarchaea from hypersaline alkaline lakes.</title>
        <authorList>
            <person name="Sorokin D.Y."/>
            <person name="Yakimov M."/>
            <person name="Messina E."/>
            <person name="Merkel A.Y."/>
            <person name="Bale N.J."/>
            <person name="Sinninghe Damste J.S."/>
        </authorList>
    </citation>
    <scope>NUCLEOTIDE SEQUENCE</scope>
    <source>
        <strain evidence="3">AArc-Mg</strain>
        <strain evidence="2">AArc1</strain>
    </source>
</reference>
<protein>
    <submittedName>
        <fullName evidence="2">Uncharacterized protein</fullName>
    </submittedName>
</protein>
<feature type="transmembrane region" description="Helical" evidence="1">
    <location>
        <begin position="21"/>
        <end position="39"/>
    </location>
</feature>
<dbReference type="OrthoDB" id="203414at2157"/>
<feature type="transmembrane region" description="Helical" evidence="1">
    <location>
        <begin position="85"/>
        <end position="102"/>
    </location>
</feature>
<feature type="transmembrane region" description="Helical" evidence="1">
    <location>
        <begin position="148"/>
        <end position="169"/>
    </location>
</feature>
<evidence type="ECO:0000313" key="5">
    <source>
        <dbReference type="Proteomes" id="UP000258707"/>
    </source>
</evidence>
<dbReference type="EMBL" id="CP024047">
    <property type="protein sequence ID" value="AXR78046.1"/>
    <property type="molecule type" value="Genomic_DNA"/>
</dbReference>
<keyword evidence="1" id="KW-0472">Membrane</keyword>
<name>A0A346PEV1_9EURY</name>
<dbReference type="RefSeq" id="WP_117364154.1">
    <property type="nucleotide sequence ID" value="NZ_CP024047.1"/>
</dbReference>